<dbReference type="InterPro" id="IPR000160">
    <property type="entry name" value="GGDEF_dom"/>
</dbReference>
<dbReference type="PATRIC" id="fig|128780.6.peg.3703"/>
<dbReference type="EMBL" id="CP012900">
    <property type="protein sequence ID" value="ALJ29989.1"/>
    <property type="molecule type" value="Genomic_DNA"/>
</dbReference>
<dbReference type="GO" id="GO:0043709">
    <property type="term" value="P:cell adhesion involved in single-species biofilm formation"/>
    <property type="evidence" value="ECO:0007669"/>
    <property type="project" value="TreeGrafter"/>
</dbReference>
<keyword evidence="3" id="KW-0472">Membrane</keyword>
<evidence type="ECO:0000313" key="5">
    <source>
        <dbReference type="EMBL" id="ALJ29989.1"/>
    </source>
</evidence>
<dbReference type="AlphaFoldDB" id="A0A0S1B4P2"/>
<dbReference type="CDD" id="cd01949">
    <property type="entry name" value="GGDEF"/>
    <property type="match status" value="1"/>
</dbReference>
<dbReference type="NCBIfam" id="TIGR00254">
    <property type="entry name" value="GGDEF"/>
    <property type="match status" value="1"/>
</dbReference>
<dbReference type="PANTHER" id="PTHR45138">
    <property type="entry name" value="REGULATORY COMPONENTS OF SENSORY TRANSDUCTION SYSTEM"/>
    <property type="match status" value="1"/>
</dbReference>
<keyword evidence="6" id="KW-1185">Reference proteome</keyword>
<dbReference type="Gene3D" id="1.25.40.10">
    <property type="entry name" value="Tetratricopeptide repeat domain"/>
    <property type="match status" value="2"/>
</dbReference>
<dbReference type="Pfam" id="PF13181">
    <property type="entry name" value="TPR_8"/>
    <property type="match status" value="1"/>
</dbReference>
<dbReference type="OrthoDB" id="9803824at2"/>
<dbReference type="SUPFAM" id="SSF55073">
    <property type="entry name" value="Nucleotide cyclase"/>
    <property type="match status" value="1"/>
</dbReference>
<feature type="domain" description="GGDEF" evidence="4">
    <location>
        <begin position="431"/>
        <end position="568"/>
    </location>
</feature>
<dbReference type="EC" id="2.7.7.65" evidence="1"/>
<name>A0A0S1B4P2_9GAMM</name>
<keyword evidence="3" id="KW-1133">Transmembrane helix</keyword>
<dbReference type="GO" id="GO:0005886">
    <property type="term" value="C:plasma membrane"/>
    <property type="evidence" value="ECO:0007669"/>
    <property type="project" value="TreeGrafter"/>
</dbReference>
<dbReference type="GO" id="GO:0052621">
    <property type="term" value="F:diguanylate cyclase activity"/>
    <property type="evidence" value="ECO:0007669"/>
    <property type="project" value="UniProtKB-EC"/>
</dbReference>
<reference evidence="5 6" key="1">
    <citation type="journal article" date="2015" name="Genome Announc.">
        <title>Complete Genome Sequencing of Stenotrophomonas acidaminiphila ZAC14D2_NAIMI4_2, a Multidrug-Resistant Strain Isolated from Sediments of a Polluted River in Mexico, Uncovers New Antibiotic Resistance Genes and a Novel Class-II Lasso Peptide Biosynthesis Gene Cluster.</title>
        <authorList>
            <person name="Vinuesa P."/>
            <person name="Ochoa-Sanchez L.E."/>
        </authorList>
    </citation>
    <scope>NUCLEOTIDE SEQUENCE [LARGE SCALE GENOMIC DNA]</scope>
    <source>
        <strain evidence="5 6">ZAC14D2_NAIMI4_2</strain>
    </source>
</reference>
<dbReference type="SMART" id="SM00028">
    <property type="entry name" value="TPR"/>
    <property type="match status" value="3"/>
</dbReference>
<dbReference type="InterPro" id="IPR043128">
    <property type="entry name" value="Rev_trsase/Diguanyl_cyclase"/>
</dbReference>
<accession>A0A0S1B4P2</accession>
<keyword evidence="3" id="KW-0812">Transmembrane</keyword>
<feature type="region of interest" description="Disordered" evidence="2">
    <location>
        <begin position="603"/>
        <end position="628"/>
    </location>
</feature>
<dbReference type="PROSITE" id="PS50887">
    <property type="entry name" value="GGDEF"/>
    <property type="match status" value="1"/>
</dbReference>
<evidence type="ECO:0000259" key="4">
    <source>
        <dbReference type="PROSITE" id="PS50887"/>
    </source>
</evidence>
<dbReference type="SMART" id="SM00267">
    <property type="entry name" value="GGDEF"/>
    <property type="match status" value="1"/>
</dbReference>
<protein>
    <recommendedName>
        <fullName evidence="1">diguanylate cyclase</fullName>
        <ecNumber evidence="1">2.7.7.65</ecNumber>
    </recommendedName>
</protein>
<feature type="transmembrane region" description="Helical" evidence="3">
    <location>
        <begin position="368"/>
        <end position="389"/>
    </location>
</feature>
<dbReference type="KEGG" id="sacz:AOT14_36570"/>
<dbReference type="Pfam" id="PF00990">
    <property type="entry name" value="GGDEF"/>
    <property type="match status" value="1"/>
</dbReference>
<gene>
    <name evidence="5" type="ORF">AOT14_36570</name>
</gene>
<dbReference type="Proteomes" id="UP000061010">
    <property type="component" value="Chromosome"/>
</dbReference>
<sequence>MAPAGPAGAQGTDADVRLMDQVGRCHATVHGAPREALAMATKLLDMPALPPVVEIGAEGCRGFARQLLGQGDASLESAARVQALLRTTELPAIEHSRAMQMAATLLQRNGQTAEGLKLLESMLERGIAEGDVGSQITALSGIALIRAEQMDDPEGALHYQQQALALSDHLRRPPLPQDVMLHYNHGYTLLRLRRHDEAERAFARAESIANRVSNQDVMLHRIRSHRAEIQRAGGHLEAARAQFLAVLPWQAQNDPLGQIVTLQRLARIALQQAQPEQARDLGEKALALAEAGKFPGGARDSLDLLAETSVALGNTAQARDYLRQARQIDQAQMKGDNLNRLARLQATAEQALDPIRINAVQEASRDRLLRNAALAAVAVLLLGGGGLYLRMRRQQRRLRRLGAIDALTGLPNRREAQRLLDATMSVRTGDARSAVLLLEIDGFKALNDLHGHAAGDLLLRAVAEELVRNSDQHDHVARWGGATFVVIRANTTQAAAFALAAHLCRSIQRMQVDVAPGQCLTPSMSAGVAPHPLFPGTATSHADTLRAASRALQVARRSGTGTWAGLWGLAEGRNVDLYSILRDPEQALAQGWIMIGGGRPMSWAPPRDVGAPPARDENRGQGRVSHLP</sequence>
<evidence type="ECO:0000256" key="1">
    <source>
        <dbReference type="ARBA" id="ARBA00012528"/>
    </source>
</evidence>
<dbReference type="SUPFAM" id="SSF48452">
    <property type="entry name" value="TPR-like"/>
    <property type="match status" value="1"/>
</dbReference>
<dbReference type="GO" id="GO:1902201">
    <property type="term" value="P:negative regulation of bacterial-type flagellum-dependent cell motility"/>
    <property type="evidence" value="ECO:0007669"/>
    <property type="project" value="TreeGrafter"/>
</dbReference>
<dbReference type="PANTHER" id="PTHR45138:SF24">
    <property type="entry name" value="DIGUANYLATE CYCLASE DGCC-RELATED"/>
    <property type="match status" value="1"/>
</dbReference>
<evidence type="ECO:0000256" key="2">
    <source>
        <dbReference type="SAM" id="MobiDB-lite"/>
    </source>
</evidence>
<evidence type="ECO:0000256" key="3">
    <source>
        <dbReference type="SAM" id="Phobius"/>
    </source>
</evidence>
<dbReference type="InterPro" id="IPR019734">
    <property type="entry name" value="TPR_rpt"/>
</dbReference>
<organism evidence="5 6">
    <name type="scientific">Stenotrophomonas acidaminiphila</name>
    <dbReference type="NCBI Taxonomy" id="128780"/>
    <lineage>
        <taxon>Bacteria</taxon>
        <taxon>Pseudomonadati</taxon>
        <taxon>Pseudomonadota</taxon>
        <taxon>Gammaproteobacteria</taxon>
        <taxon>Lysobacterales</taxon>
        <taxon>Lysobacteraceae</taxon>
        <taxon>Stenotrophomonas</taxon>
    </lineage>
</organism>
<evidence type="ECO:0000313" key="6">
    <source>
        <dbReference type="Proteomes" id="UP000061010"/>
    </source>
</evidence>
<dbReference type="Gene3D" id="3.30.70.270">
    <property type="match status" value="1"/>
</dbReference>
<dbReference type="InterPro" id="IPR050469">
    <property type="entry name" value="Diguanylate_Cyclase"/>
</dbReference>
<dbReference type="InterPro" id="IPR011990">
    <property type="entry name" value="TPR-like_helical_dom_sf"/>
</dbReference>
<dbReference type="InterPro" id="IPR029787">
    <property type="entry name" value="Nucleotide_cyclase"/>
</dbReference>
<proteinExistence type="predicted"/>